<keyword evidence="8" id="KW-1185">Reference proteome</keyword>
<reference evidence="7 8" key="1">
    <citation type="submission" date="2019-09" db="EMBL/GenBank/DDBJ databases">
        <title>Draft genome sequence of the thermophilic Saccharopolyspora hirsuta VKM Ac-666T.</title>
        <authorList>
            <person name="Lobastova T.G."/>
            <person name="Fokina V."/>
            <person name="Bragin E.Y."/>
            <person name="Shtratnikova V.Y."/>
            <person name="Starodumova I.P."/>
            <person name="Tarlachkov S.V."/>
            <person name="Donova M.V."/>
        </authorList>
    </citation>
    <scope>NUCLEOTIDE SEQUENCE [LARGE SCALE GENOMIC DNA]</scope>
    <source>
        <strain evidence="7 8">VKM Ac-666</strain>
    </source>
</reference>
<comment type="function">
    <text evidence="1 6">Exhibits S-adenosyl-L-methionine-dependent methyltransferase activity.</text>
</comment>
<sequence>MVAAARALESARENRLVDDPYAAALARAAGAAVPTAESDFSPRFRDAVDYIGLRSRVFDDFLTRAAADGFGQAVILASGLDTRAFRLPWPPGFRIFEIDQPEVLAYKDEVLAAEGAQPRCTRRAAGVDLREDWPAALRGAGFDPARRTAWIAEGLLPYLDAATERSLVRGVTDNSAPGSRFAVENLVTKRAMLLDDESTRDSQRWGVDLNALFSKEDRPEPGVLLEEHGWTVEREELTTAAKRYGRELRGAARGLSEVGSLVIAELA</sequence>
<proteinExistence type="inferred from homology"/>
<keyword evidence="3 6" id="KW-0489">Methyltransferase</keyword>
<dbReference type="Gene3D" id="3.40.50.150">
    <property type="entry name" value="Vaccinia Virus protein VP39"/>
    <property type="match status" value="1"/>
</dbReference>
<evidence type="ECO:0000313" key="7">
    <source>
        <dbReference type="EMBL" id="KAA5831377.1"/>
    </source>
</evidence>
<comment type="similarity">
    <text evidence="2 6">Belongs to the UPF0677 family.</text>
</comment>
<dbReference type="InterPro" id="IPR029063">
    <property type="entry name" value="SAM-dependent_MTases_sf"/>
</dbReference>
<evidence type="ECO:0000256" key="4">
    <source>
        <dbReference type="ARBA" id="ARBA00022679"/>
    </source>
</evidence>
<dbReference type="Proteomes" id="UP000323946">
    <property type="component" value="Unassembled WGS sequence"/>
</dbReference>
<comment type="caution">
    <text evidence="7">The sequence shown here is derived from an EMBL/GenBank/DDBJ whole genome shotgun (WGS) entry which is preliminary data.</text>
</comment>
<dbReference type="AlphaFoldDB" id="A0A5M7BT57"/>
<dbReference type="OrthoDB" id="9806164at2"/>
<dbReference type="EC" id="2.1.1.-" evidence="6"/>
<evidence type="ECO:0000256" key="3">
    <source>
        <dbReference type="ARBA" id="ARBA00022603"/>
    </source>
</evidence>
<accession>A0A5M7BT57</accession>
<dbReference type="NCBIfam" id="TIGR00027">
    <property type="entry name" value="mthyl_TIGR00027"/>
    <property type="match status" value="1"/>
</dbReference>
<keyword evidence="5 6" id="KW-0949">S-adenosyl-L-methionine</keyword>
<dbReference type="RefSeq" id="WP_150068583.1">
    <property type="nucleotide sequence ID" value="NZ_VWPH01000009.1"/>
</dbReference>
<evidence type="ECO:0000256" key="6">
    <source>
        <dbReference type="RuleBase" id="RU362030"/>
    </source>
</evidence>
<dbReference type="Pfam" id="PF04072">
    <property type="entry name" value="LCM"/>
    <property type="match status" value="1"/>
</dbReference>
<dbReference type="GO" id="GO:0008168">
    <property type="term" value="F:methyltransferase activity"/>
    <property type="evidence" value="ECO:0007669"/>
    <property type="project" value="UniProtKB-UniRule"/>
</dbReference>
<dbReference type="InterPro" id="IPR007213">
    <property type="entry name" value="Ppm1/Ppm2/Tcmp"/>
</dbReference>
<dbReference type="SUPFAM" id="SSF53335">
    <property type="entry name" value="S-adenosyl-L-methionine-dependent methyltransferases"/>
    <property type="match status" value="1"/>
</dbReference>
<organism evidence="7 8">
    <name type="scientific">Saccharopolyspora hirsuta</name>
    <dbReference type="NCBI Taxonomy" id="1837"/>
    <lineage>
        <taxon>Bacteria</taxon>
        <taxon>Bacillati</taxon>
        <taxon>Actinomycetota</taxon>
        <taxon>Actinomycetes</taxon>
        <taxon>Pseudonocardiales</taxon>
        <taxon>Pseudonocardiaceae</taxon>
        <taxon>Saccharopolyspora</taxon>
    </lineage>
</organism>
<evidence type="ECO:0000313" key="8">
    <source>
        <dbReference type="Proteomes" id="UP000323946"/>
    </source>
</evidence>
<dbReference type="PANTHER" id="PTHR43619">
    <property type="entry name" value="S-ADENOSYL-L-METHIONINE-DEPENDENT METHYLTRANSFERASE YKTD-RELATED"/>
    <property type="match status" value="1"/>
</dbReference>
<evidence type="ECO:0000256" key="5">
    <source>
        <dbReference type="ARBA" id="ARBA00022691"/>
    </source>
</evidence>
<keyword evidence="4 7" id="KW-0808">Transferase</keyword>
<evidence type="ECO:0000256" key="2">
    <source>
        <dbReference type="ARBA" id="ARBA00008138"/>
    </source>
</evidence>
<dbReference type="GO" id="GO:0032259">
    <property type="term" value="P:methylation"/>
    <property type="evidence" value="ECO:0007669"/>
    <property type="project" value="UniProtKB-KW"/>
</dbReference>
<evidence type="ECO:0000256" key="1">
    <source>
        <dbReference type="ARBA" id="ARBA00003907"/>
    </source>
</evidence>
<gene>
    <name evidence="7" type="ORF">F1721_21385</name>
</gene>
<dbReference type="InterPro" id="IPR011610">
    <property type="entry name" value="SAM_mthyl_Trfase_ML2640-like"/>
</dbReference>
<dbReference type="EMBL" id="VWPH01000009">
    <property type="protein sequence ID" value="KAA5831377.1"/>
    <property type="molecule type" value="Genomic_DNA"/>
</dbReference>
<name>A0A5M7BT57_SACHI</name>
<dbReference type="PANTHER" id="PTHR43619:SF2">
    <property type="entry name" value="S-ADENOSYL-L-METHIONINE-DEPENDENT METHYLTRANSFERASES SUPERFAMILY PROTEIN"/>
    <property type="match status" value="1"/>
</dbReference>
<protein>
    <recommendedName>
        <fullName evidence="6">S-adenosyl-L-methionine-dependent methyltransferase</fullName>
        <ecNumber evidence="6">2.1.1.-</ecNumber>
    </recommendedName>
</protein>